<keyword evidence="2" id="KW-1185">Reference proteome</keyword>
<name>A0A8S4EJQ3_PLUXY</name>
<dbReference type="EMBL" id="CAJHNJ030000017">
    <property type="protein sequence ID" value="CAG9115620.1"/>
    <property type="molecule type" value="Genomic_DNA"/>
</dbReference>
<dbReference type="Proteomes" id="UP000653454">
    <property type="component" value="Unassembled WGS sequence"/>
</dbReference>
<accession>A0A8S4EJQ3</accession>
<dbReference type="AlphaFoldDB" id="A0A8S4EJQ3"/>
<sequence length="130" mass="14087">MFSELWTDISPGREAGLRRHLPAVRARVEAALASSSWTQKVQLWTDISPGREAGLRRHLHAVRARVEAALASSSWTQKVQAASAIKTICRDAGGLGAQREQLVRALLAAVAGKTFDGKQHVLHALADLCE</sequence>
<evidence type="ECO:0000313" key="2">
    <source>
        <dbReference type="Proteomes" id="UP000653454"/>
    </source>
</evidence>
<reference evidence="1" key="1">
    <citation type="submission" date="2020-11" db="EMBL/GenBank/DDBJ databases">
        <authorList>
            <person name="Whiteford S."/>
        </authorList>
    </citation>
    <scope>NUCLEOTIDE SEQUENCE</scope>
</reference>
<protein>
    <submittedName>
        <fullName evidence="1">(diamondback moth) hypothetical protein</fullName>
    </submittedName>
</protein>
<evidence type="ECO:0000313" key="1">
    <source>
        <dbReference type="EMBL" id="CAG9115620.1"/>
    </source>
</evidence>
<comment type="caution">
    <text evidence="1">The sequence shown here is derived from an EMBL/GenBank/DDBJ whole genome shotgun (WGS) entry which is preliminary data.</text>
</comment>
<proteinExistence type="predicted"/>
<gene>
    <name evidence="1" type="ORF">PLXY2_LOCUS5669</name>
</gene>
<organism evidence="1 2">
    <name type="scientific">Plutella xylostella</name>
    <name type="common">Diamondback moth</name>
    <name type="synonym">Plutella maculipennis</name>
    <dbReference type="NCBI Taxonomy" id="51655"/>
    <lineage>
        <taxon>Eukaryota</taxon>
        <taxon>Metazoa</taxon>
        <taxon>Ecdysozoa</taxon>
        <taxon>Arthropoda</taxon>
        <taxon>Hexapoda</taxon>
        <taxon>Insecta</taxon>
        <taxon>Pterygota</taxon>
        <taxon>Neoptera</taxon>
        <taxon>Endopterygota</taxon>
        <taxon>Lepidoptera</taxon>
        <taxon>Glossata</taxon>
        <taxon>Ditrysia</taxon>
        <taxon>Yponomeutoidea</taxon>
        <taxon>Plutellidae</taxon>
        <taxon>Plutella</taxon>
    </lineage>
</organism>